<accession>A0A7Z9A1Y5</accession>
<dbReference type="Proteomes" id="UP000282386">
    <property type="component" value="Chromosome"/>
</dbReference>
<reference evidence="4 5" key="1">
    <citation type="submission" date="2018-12" db="EMBL/GenBank/DDBJ databases">
        <authorList>
            <consortium name="Pathogen Informatics"/>
        </authorList>
    </citation>
    <scope>NUCLEOTIDE SEQUENCE [LARGE SCALE GENOMIC DNA]</scope>
    <source>
        <strain evidence="4 5">NCTC10207</strain>
    </source>
</reference>
<dbReference type="GO" id="GO:0016787">
    <property type="term" value="F:hydrolase activity"/>
    <property type="evidence" value="ECO:0007669"/>
    <property type="project" value="UniProtKB-KW"/>
</dbReference>
<sequence length="281" mass="31080">MCFRLESHFLRAQWRKPAGGDIGNMGCMSENTYIVEYSRPEDERAGTHLVLLLHGYGSHEKDLLSLAEHLPQEGITYAGMRAPQPVGTQFSADVTGAHIPDEAIGYQWYPLDQQLNADVRTIEQASDYVLEWVEQHESHYASVSLVGFSQGMAVATSMVRHRPGKFAALVGLSGYAVESDSPYFKDDELKATELPVFFGRDQEDPIIPQPFVDYTYEWIRAYTDGIKVLYAGAGHGVSALEIRHVGEFIDVKVLGNAPRIRAEKVADAADNAGVSEQESAD</sequence>
<dbReference type="AlphaFoldDB" id="A0A7Z9A1Y5"/>
<dbReference type="PANTHER" id="PTHR10655:SF17">
    <property type="entry name" value="LYSOPHOSPHOLIPASE-LIKE PROTEIN 1"/>
    <property type="match status" value="1"/>
</dbReference>
<evidence type="ECO:0000313" key="4">
    <source>
        <dbReference type="EMBL" id="VEI22538.1"/>
    </source>
</evidence>
<name>A0A7Z9A1Y5_9MICC</name>
<organism evidence="4 5">
    <name type="scientific">Rothia aeria</name>
    <dbReference type="NCBI Taxonomy" id="172042"/>
    <lineage>
        <taxon>Bacteria</taxon>
        <taxon>Bacillati</taxon>
        <taxon>Actinomycetota</taxon>
        <taxon>Actinomycetes</taxon>
        <taxon>Micrococcales</taxon>
        <taxon>Micrococcaceae</taxon>
        <taxon>Rothia</taxon>
    </lineage>
</organism>
<evidence type="ECO:0000256" key="2">
    <source>
        <dbReference type="ARBA" id="ARBA00022801"/>
    </source>
</evidence>
<keyword evidence="2" id="KW-0378">Hydrolase</keyword>
<dbReference type="Pfam" id="PF02230">
    <property type="entry name" value="Abhydrolase_2"/>
    <property type="match status" value="1"/>
</dbReference>
<protein>
    <submittedName>
        <fullName evidence="4">Predicted esterase</fullName>
    </submittedName>
</protein>
<dbReference type="Gene3D" id="3.40.50.1820">
    <property type="entry name" value="alpha/beta hydrolase"/>
    <property type="match status" value="1"/>
</dbReference>
<evidence type="ECO:0000259" key="3">
    <source>
        <dbReference type="Pfam" id="PF02230"/>
    </source>
</evidence>
<dbReference type="SUPFAM" id="SSF53474">
    <property type="entry name" value="alpha/beta-Hydrolases"/>
    <property type="match status" value="1"/>
</dbReference>
<proteinExistence type="inferred from homology"/>
<dbReference type="EMBL" id="LR134479">
    <property type="protein sequence ID" value="VEI22538.1"/>
    <property type="molecule type" value="Genomic_DNA"/>
</dbReference>
<dbReference type="InterPro" id="IPR003140">
    <property type="entry name" value="PLipase/COase/thioEstase"/>
</dbReference>
<dbReference type="InterPro" id="IPR029058">
    <property type="entry name" value="AB_hydrolase_fold"/>
</dbReference>
<comment type="similarity">
    <text evidence="1">Belongs to the AB hydrolase superfamily. AB hydrolase 2 family.</text>
</comment>
<feature type="domain" description="Phospholipase/carboxylesterase/thioesterase" evidence="3">
    <location>
        <begin position="44"/>
        <end position="250"/>
    </location>
</feature>
<dbReference type="PANTHER" id="PTHR10655">
    <property type="entry name" value="LYSOPHOSPHOLIPASE-RELATED"/>
    <property type="match status" value="1"/>
</dbReference>
<gene>
    <name evidence="4" type="ORF">NCTC10207_00617</name>
</gene>
<evidence type="ECO:0000313" key="5">
    <source>
        <dbReference type="Proteomes" id="UP000282386"/>
    </source>
</evidence>
<dbReference type="InterPro" id="IPR050565">
    <property type="entry name" value="LYPA1-2/EST-like"/>
</dbReference>
<evidence type="ECO:0000256" key="1">
    <source>
        <dbReference type="ARBA" id="ARBA00006499"/>
    </source>
</evidence>